<evidence type="ECO:0000256" key="4">
    <source>
        <dbReference type="ARBA" id="ARBA00022970"/>
    </source>
</evidence>
<proteinExistence type="predicted"/>
<dbReference type="OrthoDB" id="28208at2759"/>
<feature type="domain" description="Amino acid transporter transmembrane" evidence="8">
    <location>
        <begin position="2"/>
        <end position="226"/>
    </location>
</feature>
<evidence type="ECO:0000256" key="2">
    <source>
        <dbReference type="ARBA" id="ARBA00022448"/>
    </source>
</evidence>
<evidence type="ECO:0000313" key="10">
    <source>
        <dbReference type="Proteomes" id="UP000239757"/>
    </source>
</evidence>
<keyword evidence="2" id="KW-0813">Transport</keyword>
<keyword evidence="6 7" id="KW-0472">Membrane</keyword>
<evidence type="ECO:0000256" key="6">
    <source>
        <dbReference type="ARBA" id="ARBA00023136"/>
    </source>
</evidence>
<evidence type="ECO:0000256" key="5">
    <source>
        <dbReference type="ARBA" id="ARBA00022989"/>
    </source>
</evidence>
<feature type="transmembrane region" description="Helical" evidence="7">
    <location>
        <begin position="176"/>
        <end position="196"/>
    </location>
</feature>
<protein>
    <recommendedName>
        <fullName evidence="8">Amino acid transporter transmembrane domain-containing protein</fullName>
    </recommendedName>
</protein>
<sequence length="227" mass="25133">MALPATMKVLGLVLRIFLIILIGILSEITVEMLIRFAVSCKARSYGEVVQIAMGRTARVLSDICIIVNNAGVLIDYLIIMGDVMSGSVCHIGVLDQWLGHGFWDHRKLLVLVVMVIFLAPLCVLDRIDSLSMTSAASVALDVVFFVVYFAVAFIKLIEGKIEAPRMSPDFGSKMEILDLLVVIPIMTNAYVCHFNVQPIYNELKRRSPQKMNQVGRITTALCVVVYA</sequence>
<comment type="subcellular location">
    <subcellularLocation>
        <location evidence="1">Membrane</location>
        <topology evidence="1">Multi-pass membrane protein</topology>
    </subcellularLocation>
</comment>
<dbReference type="PANTHER" id="PTHR22950">
    <property type="entry name" value="AMINO ACID TRANSPORTER"/>
    <property type="match status" value="1"/>
</dbReference>
<dbReference type="EMBL" id="KZ665831">
    <property type="protein sequence ID" value="PPR97639.1"/>
    <property type="molecule type" value="Genomic_DNA"/>
</dbReference>
<organism evidence="9 10">
    <name type="scientific">Gossypium barbadense</name>
    <name type="common">Sea Island cotton</name>
    <name type="synonym">Hibiscus barbadensis</name>
    <dbReference type="NCBI Taxonomy" id="3634"/>
    <lineage>
        <taxon>Eukaryota</taxon>
        <taxon>Viridiplantae</taxon>
        <taxon>Streptophyta</taxon>
        <taxon>Embryophyta</taxon>
        <taxon>Tracheophyta</taxon>
        <taxon>Spermatophyta</taxon>
        <taxon>Magnoliopsida</taxon>
        <taxon>eudicotyledons</taxon>
        <taxon>Gunneridae</taxon>
        <taxon>Pentapetalae</taxon>
        <taxon>rosids</taxon>
        <taxon>malvids</taxon>
        <taxon>Malvales</taxon>
        <taxon>Malvaceae</taxon>
        <taxon>Malvoideae</taxon>
        <taxon>Gossypium</taxon>
    </lineage>
</organism>
<keyword evidence="3 7" id="KW-0812">Transmembrane</keyword>
<evidence type="ECO:0000256" key="1">
    <source>
        <dbReference type="ARBA" id="ARBA00004141"/>
    </source>
</evidence>
<dbReference type="InterPro" id="IPR013057">
    <property type="entry name" value="AA_transpt_TM"/>
</dbReference>
<keyword evidence="4" id="KW-0029">Amino-acid transport</keyword>
<evidence type="ECO:0000313" key="9">
    <source>
        <dbReference type="EMBL" id="PPR97639.1"/>
    </source>
</evidence>
<reference evidence="9 10" key="1">
    <citation type="submission" date="2015-01" db="EMBL/GenBank/DDBJ databases">
        <title>Genome of allotetraploid Gossypium barbadense reveals genomic plasticity and fiber elongation in cotton evolution.</title>
        <authorList>
            <person name="Chen X."/>
            <person name="Liu X."/>
            <person name="Zhao B."/>
            <person name="Zheng H."/>
            <person name="Hu Y."/>
            <person name="Lu G."/>
            <person name="Yang C."/>
            <person name="Chen J."/>
            <person name="Shan C."/>
            <person name="Zhang L."/>
            <person name="Zhou Y."/>
            <person name="Wang L."/>
            <person name="Guo W."/>
            <person name="Bai Y."/>
            <person name="Ruan J."/>
            <person name="Shangguan X."/>
            <person name="Mao Y."/>
            <person name="Jiang J."/>
            <person name="Zhu Y."/>
            <person name="Lei J."/>
            <person name="Kang H."/>
            <person name="Chen S."/>
            <person name="He X."/>
            <person name="Wang R."/>
            <person name="Wang Y."/>
            <person name="Chen J."/>
            <person name="Wang L."/>
            <person name="Yu S."/>
            <person name="Wang B."/>
            <person name="Wei J."/>
            <person name="Song S."/>
            <person name="Lu X."/>
            <person name="Gao Z."/>
            <person name="Gu W."/>
            <person name="Deng X."/>
            <person name="Ma D."/>
            <person name="Wang S."/>
            <person name="Liang W."/>
            <person name="Fang L."/>
            <person name="Cai C."/>
            <person name="Zhu X."/>
            <person name="Zhou B."/>
            <person name="Zhang Y."/>
            <person name="Chen Z."/>
            <person name="Xu S."/>
            <person name="Zhu R."/>
            <person name="Wang S."/>
            <person name="Zhang T."/>
            <person name="Zhao G."/>
        </authorList>
    </citation>
    <scope>NUCLEOTIDE SEQUENCE [LARGE SCALE GENOMIC DNA]</scope>
    <source>
        <strain evidence="10">cv. Xinhai21</strain>
        <tissue evidence="9">Leaf</tissue>
    </source>
</reference>
<dbReference type="Proteomes" id="UP000239757">
    <property type="component" value="Unassembled WGS sequence"/>
</dbReference>
<dbReference type="PANTHER" id="PTHR22950:SF515">
    <property type="entry name" value="AMINO ACID TRANSPORTER AVT6E"/>
    <property type="match status" value="1"/>
</dbReference>
<feature type="transmembrane region" description="Helical" evidence="7">
    <location>
        <begin position="108"/>
        <end position="124"/>
    </location>
</feature>
<evidence type="ECO:0000256" key="7">
    <source>
        <dbReference type="SAM" id="Phobius"/>
    </source>
</evidence>
<evidence type="ECO:0000259" key="8">
    <source>
        <dbReference type="Pfam" id="PF01490"/>
    </source>
</evidence>
<dbReference type="GO" id="GO:0031090">
    <property type="term" value="C:organelle membrane"/>
    <property type="evidence" value="ECO:0007669"/>
    <property type="project" value="UniProtKB-ARBA"/>
</dbReference>
<dbReference type="GO" id="GO:0015179">
    <property type="term" value="F:L-amino acid transmembrane transporter activity"/>
    <property type="evidence" value="ECO:0007669"/>
    <property type="project" value="TreeGrafter"/>
</dbReference>
<feature type="transmembrane region" description="Helical" evidence="7">
    <location>
        <begin position="136"/>
        <end position="156"/>
    </location>
</feature>
<evidence type="ECO:0000256" key="3">
    <source>
        <dbReference type="ARBA" id="ARBA00022692"/>
    </source>
</evidence>
<accession>A0A2P5X2U4</accession>
<dbReference type="AlphaFoldDB" id="A0A2P5X2U4"/>
<dbReference type="Pfam" id="PF01490">
    <property type="entry name" value="Aa_trans"/>
    <property type="match status" value="1"/>
</dbReference>
<feature type="transmembrane region" description="Helical" evidence="7">
    <location>
        <begin position="59"/>
        <end position="79"/>
    </location>
</feature>
<name>A0A2P5X2U4_GOSBA</name>
<keyword evidence="5 7" id="KW-1133">Transmembrane helix</keyword>
<gene>
    <name evidence="9" type="ORF">GOBAR_AA23030</name>
</gene>
<feature type="transmembrane region" description="Helical" evidence="7">
    <location>
        <begin position="12"/>
        <end position="38"/>
    </location>
</feature>